<dbReference type="CDD" id="cd01285">
    <property type="entry name" value="nucleoside_deaminase"/>
    <property type="match status" value="1"/>
</dbReference>
<feature type="domain" description="CMP/dCMP-type deaminase" evidence="5">
    <location>
        <begin position="2"/>
        <end position="132"/>
    </location>
</feature>
<dbReference type="eggNOG" id="COG0590">
    <property type="taxonomic scope" value="Bacteria"/>
</dbReference>
<dbReference type="Proteomes" id="UP000008561">
    <property type="component" value="Chromosome"/>
</dbReference>
<evidence type="ECO:0000313" key="6">
    <source>
        <dbReference type="EMBL" id="ABW68705.1"/>
    </source>
</evidence>
<organism evidence="6 7">
    <name type="scientific">Desulfosudis oleivorans (strain DSM 6200 / JCM 39069 / Hxd3)</name>
    <name type="common">Desulfococcus oleovorans</name>
    <dbReference type="NCBI Taxonomy" id="96561"/>
    <lineage>
        <taxon>Bacteria</taxon>
        <taxon>Pseudomonadati</taxon>
        <taxon>Thermodesulfobacteriota</taxon>
        <taxon>Desulfobacteria</taxon>
        <taxon>Desulfobacterales</taxon>
        <taxon>Desulfosudaceae</taxon>
        <taxon>Desulfosudis</taxon>
    </lineage>
</organism>
<keyword evidence="4" id="KW-0862">Zinc</keyword>
<evidence type="ECO:0000256" key="1">
    <source>
        <dbReference type="ARBA" id="ARBA00006576"/>
    </source>
</evidence>
<dbReference type="AlphaFoldDB" id="A8ZYI0"/>
<evidence type="ECO:0000256" key="3">
    <source>
        <dbReference type="ARBA" id="ARBA00022801"/>
    </source>
</evidence>
<dbReference type="InterPro" id="IPR016192">
    <property type="entry name" value="APOBEC/CMP_deaminase_Zn-bd"/>
</dbReference>
<dbReference type="GO" id="GO:0047974">
    <property type="term" value="F:guanosine deaminase activity"/>
    <property type="evidence" value="ECO:0007669"/>
    <property type="project" value="TreeGrafter"/>
</dbReference>
<dbReference type="SUPFAM" id="SSF53927">
    <property type="entry name" value="Cytidine deaminase-like"/>
    <property type="match status" value="1"/>
</dbReference>
<dbReference type="HOGENOM" id="CLU_025810_5_2_7"/>
<dbReference type="GO" id="GO:0006152">
    <property type="term" value="P:purine nucleoside catabolic process"/>
    <property type="evidence" value="ECO:0007669"/>
    <property type="project" value="TreeGrafter"/>
</dbReference>
<dbReference type="InterPro" id="IPR016193">
    <property type="entry name" value="Cytidine_deaminase-like"/>
</dbReference>
<keyword evidence="2" id="KW-0479">Metal-binding</keyword>
<proteinExistence type="inferred from homology"/>
<dbReference type="PANTHER" id="PTHR11079">
    <property type="entry name" value="CYTOSINE DEAMINASE FAMILY MEMBER"/>
    <property type="match status" value="1"/>
</dbReference>
<reference evidence="6 7" key="1">
    <citation type="submission" date="2007-10" db="EMBL/GenBank/DDBJ databases">
        <title>Complete sequence of Desulfococcus oleovorans Hxd3.</title>
        <authorList>
            <consortium name="US DOE Joint Genome Institute"/>
            <person name="Copeland A."/>
            <person name="Lucas S."/>
            <person name="Lapidus A."/>
            <person name="Barry K."/>
            <person name="Glavina del Rio T."/>
            <person name="Dalin E."/>
            <person name="Tice H."/>
            <person name="Pitluck S."/>
            <person name="Kiss H."/>
            <person name="Brettin T."/>
            <person name="Bruce D."/>
            <person name="Detter J.C."/>
            <person name="Han C."/>
            <person name="Schmutz J."/>
            <person name="Larimer F."/>
            <person name="Land M."/>
            <person name="Hauser L."/>
            <person name="Kyrpides N."/>
            <person name="Kim E."/>
            <person name="Wawrik B."/>
            <person name="Richardson P."/>
        </authorList>
    </citation>
    <scope>NUCLEOTIDE SEQUENCE [LARGE SCALE GENOMIC DNA]</scope>
    <source>
        <strain evidence="7">DSM 6200 / JCM 39069 / Hxd3</strain>
    </source>
</reference>
<dbReference type="PROSITE" id="PS00903">
    <property type="entry name" value="CYT_DCMP_DEAMINASES_1"/>
    <property type="match status" value="1"/>
</dbReference>
<dbReference type="OrthoDB" id="9802676at2"/>
<protein>
    <submittedName>
        <fullName evidence="6">CMP/dCMP deaminase zinc-binding</fullName>
    </submittedName>
</protein>
<keyword evidence="3" id="KW-0378">Hydrolase</keyword>
<evidence type="ECO:0000313" key="7">
    <source>
        <dbReference type="Proteomes" id="UP000008561"/>
    </source>
</evidence>
<dbReference type="InterPro" id="IPR002125">
    <property type="entry name" value="CMP_dCMP_dom"/>
</dbReference>
<dbReference type="KEGG" id="dol:Dole_2902"/>
<gene>
    <name evidence="6" type="ordered locus">Dole_2902</name>
</gene>
<name>A8ZYI0_DESOH</name>
<accession>A8ZYI0</accession>
<evidence type="ECO:0000259" key="5">
    <source>
        <dbReference type="PROSITE" id="PS51747"/>
    </source>
</evidence>
<dbReference type="RefSeq" id="WP_012176316.1">
    <property type="nucleotide sequence ID" value="NC_009943.1"/>
</dbReference>
<dbReference type="EMBL" id="CP000859">
    <property type="protein sequence ID" value="ABW68705.1"/>
    <property type="molecule type" value="Genomic_DNA"/>
</dbReference>
<comment type="similarity">
    <text evidence="1">Belongs to the cytidine and deoxycytidylate deaminase family.</text>
</comment>
<evidence type="ECO:0000256" key="4">
    <source>
        <dbReference type="ARBA" id="ARBA00022833"/>
    </source>
</evidence>
<dbReference type="Pfam" id="PF00383">
    <property type="entry name" value="dCMP_cyt_deam_1"/>
    <property type="match status" value="1"/>
</dbReference>
<dbReference type="FunFam" id="3.40.140.10:FF:000011">
    <property type="entry name" value="tRNA-specific adenosine deaminase"/>
    <property type="match status" value="1"/>
</dbReference>
<keyword evidence="7" id="KW-1185">Reference proteome</keyword>
<evidence type="ECO:0000256" key="2">
    <source>
        <dbReference type="ARBA" id="ARBA00022723"/>
    </source>
</evidence>
<sequence length="157" mass="17261">MEMHDAFMRRAIELARAGMKAGDGGPFGAVVVRDGQIVGEGANRVLAHNDPTAHGEIVAIRDAAKRLGTYDLDGCVLYTTGQPCPMCLGAIYWAHIQTVYFGFSIVDAGTVGFNDAVIFNEFALPPEKRRVNCRPLLTDEAMILLKEFEFLPNRPQY</sequence>
<dbReference type="STRING" id="96561.Dole_2902"/>
<dbReference type="PANTHER" id="PTHR11079:SF161">
    <property type="entry name" value="CMP_DCMP-TYPE DEAMINASE DOMAIN-CONTAINING PROTEIN"/>
    <property type="match status" value="1"/>
</dbReference>
<dbReference type="PROSITE" id="PS51747">
    <property type="entry name" value="CYT_DCMP_DEAMINASES_2"/>
    <property type="match status" value="1"/>
</dbReference>
<dbReference type="GO" id="GO:0008270">
    <property type="term" value="F:zinc ion binding"/>
    <property type="evidence" value="ECO:0007669"/>
    <property type="project" value="InterPro"/>
</dbReference>
<dbReference type="Gene3D" id="3.40.140.10">
    <property type="entry name" value="Cytidine Deaminase, domain 2"/>
    <property type="match status" value="1"/>
</dbReference>